<evidence type="ECO:0000313" key="2">
    <source>
        <dbReference type="EMBL" id="OGN10138.1"/>
    </source>
</evidence>
<evidence type="ECO:0000256" key="1">
    <source>
        <dbReference type="SAM" id="MobiDB-lite"/>
    </source>
</evidence>
<feature type="region of interest" description="Disordered" evidence="1">
    <location>
        <begin position="1"/>
        <end position="25"/>
    </location>
</feature>
<accession>A0A1F8FC69</accession>
<reference evidence="2 3" key="1">
    <citation type="journal article" date="2016" name="Nat. Commun.">
        <title>Thousands of microbial genomes shed light on interconnected biogeochemical processes in an aquifer system.</title>
        <authorList>
            <person name="Anantharaman K."/>
            <person name="Brown C.T."/>
            <person name="Hug L.A."/>
            <person name="Sharon I."/>
            <person name="Castelle C.J."/>
            <person name="Probst A.J."/>
            <person name="Thomas B.C."/>
            <person name="Singh A."/>
            <person name="Wilkins M.J."/>
            <person name="Karaoz U."/>
            <person name="Brodie E.L."/>
            <person name="Williams K.H."/>
            <person name="Hubbard S.S."/>
            <person name="Banfield J.F."/>
        </authorList>
    </citation>
    <scope>NUCLEOTIDE SEQUENCE [LARGE SCALE GENOMIC DNA]</scope>
</reference>
<sequence>MKDDEMEVTVQVRPTQGHAASKKVKVNKTGASLGQVLDEAGIDHKRKDLKVDGQPANQNTHVGPGAKITVSERARGS</sequence>
<comment type="caution">
    <text evidence="2">The sequence shown here is derived from an EMBL/GenBank/DDBJ whole genome shotgun (WGS) entry which is preliminary data.</text>
</comment>
<organism evidence="2 3">
    <name type="scientific">Candidatus Yanofskybacteria bacterium RIFCSPHIGHO2_02_FULL_41_11</name>
    <dbReference type="NCBI Taxonomy" id="1802675"/>
    <lineage>
        <taxon>Bacteria</taxon>
        <taxon>Candidatus Yanofskyibacteriota</taxon>
    </lineage>
</organism>
<gene>
    <name evidence="2" type="ORF">A3J46_00535</name>
</gene>
<feature type="region of interest" description="Disordered" evidence="1">
    <location>
        <begin position="53"/>
        <end position="77"/>
    </location>
</feature>
<proteinExistence type="predicted"/>
<evidence type="ECO:0008006" key="4">
    <source>
        <dbReference type="Google" id="ProtNLM"/>
    </source>
</evidence>
<dbReference type="AlphaFoldDB" id="A0A1F8FC69"/>
<dbReference type="Proteomes" id="UP000177167">
    <property type="component" value="Unassembled WGS sequence"/>
</dbReference>
<dbReference type="EMBL" id="MGJP01000015">
    <property type="protein sequence ID" value="OGN10138.1"/>
    <property type="molecule type" value="Genomic_DNA"/>
</dbReference>
<protein>
    <recommendedName>
        <fullName evidence="4">Ubiquitin-like domain-containing protein</fullName>
    </recommendedName>
</protein>
<evidence type="ECO:0000313" key="3">
    <source>
        <dbReference type="Proteomes" id="UP000177167"/>
    </source>
</evidence>
<name>A0A1F8FC69_9BACT</name>